<dbReference type="PROSITE" id="PS50097">
    <property type="entry name" value="BTB"/>
    <property type="match status" value="1"/>
</dbReference>
<evidence type="ECO:0000256" key="3">
    <source>
        <dbReference type="ARBA" id="ARBA00022843"/>
    </source>
</evidence>
<dbReference type="Pfam" id="PF00651">
    <property type="entry name" value="BTB"/>
    <property type="match status" value="1"/>
</dbReference>
<dbReference type="Gene3D" id="3.30.710.10">
    <property type="entry name" value="Potassium Channel Kv1.1, Chain A"/>
    <property type="match status" value="1"/>
</dbReference>
<dbReference type="SMART" id="SM00225">
    <property type="entry name" value="BTB"/>
    <property type="match status" value="1"/>
</dbReference>
<dbReference type="SUPFAM" id="SSF54695">
    <property type="entry name" value="POZ domain"/>
    <property type="match status" value="1"/>
</dbReference>
<dbReference type="GO" id="GO:0005634">
    <property type="term" value="C:nucleus"/>
    <property type="evidence" value="ECO:0007669"/>
    <property type="project" value="UniProtKB-SubCell"/>
</dbReference>
<protein>
    <recommendedName>
        <fullName evidence="9">BTB domain-containing protein</fullName>
    </recommendedName>
</protein>
<dbReference type="InterPro" id="IPR011333">
    <property type="entry name" value="SKP1/BTB/POZ_sf"/>
</dbReference>
<evidence type="ECO:0000256" key="2">
    <source>
        <dbReference type="ARBA" id="ARBA00022499"/>
    </source>
</evidence>
<gene>
    <name evidence="8" type="ORF">g.12830</name>
</gene>
<accession>A0A1B6D1G8</accession>
<evidence type="ECO:0000259" key="7">
    <source>
        <dbReference type="PROSITE" id="PS51457"/>
    </source>
</evidence>
<feature type="compositionally biased region" description="Polar residues" evidence="5">
    <location>
        <begin position="236"/>
        <end position="271"/>
    </location>
</feature>
<dbReference type="Gene3D" id="1.10.10.2590">
    <property type="entry name" value="BEN domain"/>
    <property type="match status" value="1"/>
</dbReference>
<dbReference type="InterPro" id="IPR051095">
    <property type="entry name" value="Dros_DevTransReg"/>
</dbReference>
<dbReference type="InterPro" id="IPR018379">
    <property type="entry name" value="BEN_domain"/>
</dbReference>
<dbReference type="PANTHER" id="PTHR23110">
    <property type="entry name" value="BTB DOMAIN TRANSCRIPTION FACTOR"/>
    <property type="match status" value="1"/>
</dbReference>
<evidence type="ECO:0000256" key="1">
    <source>
        <dbReference type="ARBA" id="ARBA00004123"/>
    </source>
</evidence>
<feature type="domain" description="BEN" evidence="7">
    <location>
        <begin position="292"/>
        <end position="392"/>
    </location>
</feature>
<evidence type="ECO:0000256" key="5">
    <source>
        <dbReference type="SAM" id="MobiDB-lite"/>
    </source>
</evidence>
<dbReference type="SMART" id="SM01025">
    <property type="entry name" value="BEN"/>
    <property type="match status" value="1"/>
</dbReference>
<name>A0A1B6D1G8_9HEMI</name>
<dbReference type="InterPro" id="IPR000210">
    <property type="entry name" value="BTB/POZ_dom"/>
</dbReference>
<proteinExistence type="predicted"/>
<keyword evidence="4" id="KW-0539">Nucleus</keyword>
<organism evidence="8">
    <name type="scientific">Clastoptera arizonana</name>
    <name type="common">Arizona spittle bug</name>
    <dbReference type="NCBI Taxonomy" id="38151"/>
    <lineage>
        <taxon>Eukaryota</taxon>
        <taxon>Metazoa</taxon>
        <taxon>Ecdysozoa</taxon>
        <taxon>Arthropoda</taxon>
        <taxon>Hexapoda</taxon>
        <taxon>Insecta</taxon>
        <taxon>Pterygota</taxon>
        <taxon>Neoptera</taxon>
        <taxon>Paraneoptera</taxon>
        <taxon>Hemiptera</taxon>
        <taxon>Auchenorrhyncha</taxon>
        <taxon>Cercopoidea</taxon>
        <taxon>Clastopteridae</taxon>
        <taxon>Clastoptera</taxon>
    </lineage>
</organism>
<keyword evidence="2" id="KW-1017">Isopeptide bond</keyword>
<evidence type="ECO:0008006" key="9">
    <source>
        <dbReference type="Google" id="ProtNLM"/>
    </source>
</evidence>
<dbReference type="PROSITE" id="PS51457">
    <property type="entry name" value="BEN"/>
    <property type="match status" value="1"/>
</dbReference>
<evidence type="ECO:0000256" key="4">
    <source>
        <dbReference type="ARBA" id="ARBA00023242"/>
    </source>
</evidence>
<evidence type="ECO:0000313" key="8">
    <source>
        <dbReference type="EMBL" id="JAS19551.1"/>
    </source>
</evidence>
<sequence length="405" mass="45780">MVEMSNEQLFCLRWNNFQTNFTAQFETLRAEEDFVDVTLACEGKRIKAHKLILSACSPYFKELFKCNPCKHPIIFMQDVEYEHLLSLVEFMYSGEVNIAQAQLPNFLHTAECLQIRGLTAALQKKKSTESEKISNSKTMTLFSNENNTKLKNQSRTNESNSNFENNLDERLPPSKKICRSSDQAHHSRDPPLSIDGVESKPGPLLQPKTEPIEYFSDDEIKTETSPRASADFMSEGHSSYSMQGSTDTSVHHNQFGESSQENTQGSWPNRRYSQTLNETNTRNFSSNRVSLGFGVEVRVDQLRGVKWNDYRKLTRGLASILFSHQELATRSVTGQRWSRYFSAGDARPVKPALDPAKIHAIIAYVRSVFPQVAASHIKQVLAYKCKECAAAVHKPVPLNSSAQSI</sequence>
<feature type="region of interest" description="Disordered" evidence="5">
    <location>
        <begin position="126"/>
        <end position="271"/>
    </location>
</feature>
<dbReference type="CDD" id="cd18315">
    <property type="entry name" value="BTB_POZ_BAB-like"/>
    <property type="match status" value="1"/>
</dbReference>
<comment type="subcellular location">
    <subcellularLocation>
        <location evidence="1">Nucleus</location>
    </subcellularLocation>
</comment>
<dbReference type="GO" id="GO:0003677">
    <property type="term" value="F:DNA binding"/>
    <property type="evidence" value="ECO:0007669"/>
    <property type="project" value="InterPro"/>
</dbReference>
<dbReference type="PANTHER" id="PTHR23110:SF99">
    <property type="entry name" value="BROAD-COMPLEX CORE PROTEIN ISOFORM 6"/>
    <property type="match status" value="1"/>
</dbReference>
<reference evidence="8" key="1">
    <citation type="submission" date="2015-12" db="EMBL/GenBank/DDBJ databases">
        <title>De novo transcriptome assembly of four potential Pierce s Disease insect vectors from Arizona vineyards.</title>
        <authorList>
            <person name="Tassone E.E."/>
        </authorList>
    </citation>
    <scope>NUCLEOTIDE SEQUENCE</scope>
</reference>
<feature type="compositionally biased region" description="Polar residues" evidence="5">
    <location>
        <begin position="135"/>
        <end position="165"/>
    </location>
</feature>
<dbReference type="Pfam" id="PF10523">
    <property type="entry name" value="BEN"/>
    <property type="match status" value="1"/>
</dbReference>
<dbReference type="EMBL" id="GEDC01017747">
    <property type="protein sequence ID" value="JAS19551.1"/>
    <property type="molecule type" value="Transcribed_RNA"/>
</dbReference>
<keyword evidence="3" id="KW-0832">Ubl conjugation</keyword>
<feature type="domain" description="BTB" evidence="6">
    <location>
        <begin position="35"/>
        <end position="100"/>
    </location>
</feature>
<dbReference type="GO" id="GO:0006357">
    <property type="term" value="P:regulation of transcription by RNA polymerase II"/>
    <property type="evidence" value="ECO:0007669"/>
    <property type="project" value="TreeGrafter"/>
</dbReference>
<dbReference type="AlphaFoldDB" id="A0A1B6D1G8"/>
<evidence type="ECO:0000259" key="6">
    <source>
        <dbReference type="PROSITE" id="PS50097"/>
    </source>
</evidence>